<name>A0A1R3IXP3_9ROSI</name>
<comment type="caution">
    <text evidence="2">The sequence shown here is derived from an EMBL/GenBank/DDBJ whole genome shotgun (WGS) entry which is preliminary data.</text>
</comment>
<dbReference type="AlphaFoldDB" id="A0A1R3IXP3"/>
<evidence type="ECO:0000313" key="2">
    <source>
        <dbReference type="EMBL" id="OMO87324.1"/>
    </source>
</evidence>
<reference evidence="3" key="1">
    <citation type="submission" date="2013-09" db="EMBL/GenBank/DDBJ databases">
        <title>Corchorus olitorius genome sequencing.</title>
        <authorList>
            <person name="Alam M."/>
            <person name="Haque M.S."/>
            <person name="Islam M.S."/>
            <person name="Emdad E.M."/>
            <person name="Islam M.M."/>
            <person name="Ahmed B."/>
            <person name="Halim A."/>
            <person name="Hossen Q.M.M."/>
            <person name="Hossain M.Z."/>
            <person name="Ahmed R."/>
            <person name="Khan M.M."/>
            <person name="Islam R."/>
            <person name="Rashid M.M."/>
            <person name="Khan S.A."/>
            <person name="Rahman M.S."/>
            <person name="Alam M."/>
            <person name="Yahiya A.S."/>
            <person name="Khan M.S."/>
            <person name="Azam M.S."/>
            <person name="Haque T."/>
            <person name="Lashkar M.Z.H."/>
            <person name="Akhand A.I."/>
            <person name="Morshed G."/>
            <person name="Roy S."/>
            <person name="Uddin K.S."/>
            <person name="Rabeya T."/>
            <person name="Hossain A.S."/>
            <person name="Chowdhury A."/>
            <person name="Snigdha A.R."/>
            <person name="Mortoza M.S."/>
            <person name="Matin S.A."/>
            <person name="Hoque S.M.E."/>
            <person name="Islam M.K."/>
            <person name="Roy D.K."/>
            <person name="Haider R."/>
            <person name="Moosa M.M."/>
            <person name="Elias S.M."/>
            <person name="Hasan A.M."/>
            <person name="Jahan S."/>
            <person name="Shafiuddin M."/>
            <person name="Mahmood N."/>
            <person name="Shommy N.S."/>
        </authorList>
    </citation>
    <scope>NUCLEOTIDE SEQUENCE [LARGE SCALE GENOMIC DNA]</scope>
    <source>
        <strain evidence="3">cv. O-4</strain>
    </source>
</reference>
<dbReference type="EMBL" id="AWUE01017338">
    <property type="protein sequence ID" value="OMO87324.1"/>
    <property type="molecule type" value="Genomic_DNA"/>
</dbReference>
<gene>
    <name evidence="2" type="ORF">COLO4_20687</name>
</gene>
<dbReference type="OrthoDB" id="1916983at2759"/>
<evidence type="ECO:0000256" key="1">
    <source>
        <dbReference type="SAM" id="MobiDB-lite"/>
    </source>
</evidence>
<sequence length="49" mass="5455">MSSTDPQNTDMGGWSMLQSLANVNTKNSTDNKVYVHPLVKRSSTKLDTR</sequence>
<feature type="region of interest" description="Disordered" evidence="1">
    <location>
        <begin position="26"/>
        <end position="49"/>
    </location>
</feature>
<proteinExistence type="predicted"/>
<dbReference type="Proteomes" id="UP000187203">
    <property type="component" value="Unassembled WGS sequence"/>
</dbReference>
<organism evidence="2 3">
    <name type="scientific">Corchorus olitorius</name>
    <dbReference type="NCBI Taxonomy" id="93759"/>
    <lineage>
        <taxon>Eukaryota</taxon>
        <taxon>Viridiplantae</taxon>
        <taxon>Streptophyta</taxon>
        <taxon>Embryophyta</taxon>
        <taxon>Tracheophyta</taxon>
        <taxon>Spermatophyta</taxon>
        <taxon>Magnoliopsida</taxon>
        <taxon>eudicotyledons</taxon>
        <taxon>Gunneridae</taxon>
        <taxon>Pentapetalae</taxon>
        <taxon>rosids</taxon>
        <taxon>malvids</taxon>
        <taxon>Malvales</taxon>
        <taxon>Malvaceae</taxon>
        <taxon>Grewioideae</taxon>
        <taxon>Apeibeae</taxon>
        <taxon>Corchorus</taxon>
    </lineage>
</organism>
<accession>A0A1R3IXP3</accession>
<keyword evidence="3" id="KW-1185">Reference proteome</keyword>
<evidence type="ECO:0000313" key="3">
    <source>
        <dbReference type="Proteomes" id="UP000187203"/>
    </source>
</evidence>
<protein>
    <submittedName>
        <fullName evidence="2">Uncharacterized protein</fullName>
    </submittedName>
</protein>